<dbReference type="PANTHER" id="PTHR43908:SF3">
    <property type="entry name" value="AT29763P-RELATED"/>
    <property type="match status" value="1"/>
</dbReference>
<feature type="region of interest" description="Disordered" evidence="1">
    <location>
        <begin position="334"/>
        <end position="374"/>
    </location>
</feature>
<organism evidence="5">
    <name type="scientific">Chlorella variabilis</name>
    <name type="common">Green alga</name>
    <dbReference type="NCBI Taxonomy" id="554065"/>
    <lineage>
        <taxon>Eukaryota</taxon>
        <taxon>Viridiplantae</taxon>
        <taxon>Chlorophyta</taxon>
        <taxon>core chlorophytes</taxon>
        <taxon>Trebouxiophyceae</taxon>
        <taxon>Chlorellales</taxon>
        <taxon>Chlorellaceae</taxon>
        <taxon>Chlorella clade</taxon>
        <taxon>Chlorella</taxon>
    </lineage>
</organism>
<dbReference type="EMBL" id="GL433835">
    <property type="protein sequence ID" value="EFN60178.1"/>
    <property type="molecule type" value="Genomic_DNA"/>
</dbReference>
<evidence type="ECO:0000256" key="2">
    <source>
        <dbReference type="SAM" id="Phobius"/>
    </source>
</evidence>
<dbReference type="SUPFAM" id="SSF55961">
    <property type="entry name" value="Bet v1-like"/>
    <property type="match status" value="1"/>
</dbReference>
<dbReference type="GO" id="GO:0005789">
    <property type="term" value="C:endoplasmic reticulum membrane"/>
    <property type="evidence" value="ECO:0007669"/>
    <property type="project" value="TreeGrafter"/>
</dbReference>
<sequence length="374" mass="41269">MTDPCDLAKEWGRHHLQCRTRSGKGIAAVVSAEAELPLTPRDAFQLMAHPDNAAIFRGIERCTYRSVLWRSGRADGRQTVEVENESDWHFLFFKGSIQTRMLVHEDPSAGTIHVRLAPAGGTAPLQHMTGKWTFAPGRTPSSSRLTLEQEVHPRGLHPFFHNGFRAVAGLQDADAEVERILKYEKNFYYVLKVRKDTPMGEIKANYYKLSRLVHPDKCKHARAADASAVLNQAWGTLNNAIKKRAYDAYVDDINVDAPEGMSYAEWEASNAMQQVKLPKWLEAFLRIPGAGIIMLLILFPLTLILLALLLALFIICIPINIIARCLGCAPPPPPPGAEDDATQAHAGMSAEEAAAHAAARNAEARRAPQAQAMA</sequence>
<reference evidence="4 5" key="1">
    <citation type="journal article" date="2010" name="Plant Cell">
        <title>The Chlorella variabilis NC64A genome reveals adaptation to photosymbiosis, coevolution with viruses, and cryptic sex.</title>
        <authorList>
            <person name="Blanc G."/>
            <person name="Duncan G."/>
            <person name="Agarkova I."/>
            <person name="Borodovsky M."/>
            <person name="Gurnon J."/>
            <person name="Kuo A."/>
            <person name="Lindquist E."/>
            <person name="Lucas S."/>
            <person name="Pangilinan J."/>
            <person name="Polle J."/>
            <person name="Salamov A."/>
            <person name="Terry A."/>
            <person name="Yamada T."/>
            <person name="Dunigan D.D."/>
            <person name="Grigoriev I.V."/>
            <person name="Claverie J.M."/>
            <person name="Van Etten J.L."/>
        </authorList>
    </citation>
    <scope>NUCLEOTIDE SEQUENCE [LARGE SCALE GENOMIC DNA]</scope>
    <source>
        <strain evidence="4 5">NC64A</strain>
    </source>
</reference>
<dbReference type="InParanoid" id="E1Z3K6"/>
<name>E1Z3K6_CHLVA</name>
<evidence type="ECO:0000313" key="5">
    <source>
        <dbReference type="Proteomes" id="UP000008141"/>
    </source>
</evidence>
<dbReference type="GeneID" id="17359382"/>
<dbReference type="OrthoDB" id="530906at2759"/>
<dbReference type="Gene3D" id="3.30.530.20">
    <property type="match status" value="1"/>
</dbReference>
<dbReference type="InterPro" id="IPR051100">
    <property type="entry name" value="DnaJ_subfamily_B/C"/>
</dbReference>
<dbReference type="SUPFAM" id="SSF46565">
    <property type="entry name" value="Chaperone J-domain"/>
    <property type="match status" value="1"/>
</dbReference>
<proteinExistence type="predicted"/>
<dbReference type="PANTHER" id="PTHR43908">
    <property type="entry name" value="AT29763P-RELATED"/>
    <property type="match status" value="1"/>
</dbReference>
<gene>
    <name evidence="4" type="ORF">CHLNCDRAFT_56629</name>
</gene>
<dbReference type="InterPro" id="IPR023393">
    <property type="entry name" value="START-like_dom_sf"/>
</dbReference>
<evidence type="ECO:0000313" key="4">
    <source>
        <dbReference type="EMBL" id="EFN60178.1"/>
    </source>
</evidence>
<keyword evidence="2" id="KW-1133">Transmembrane helix</keyword>
<dbReference type="PROSITE" id="PS50076">
    <property type="entry name" value="DNAJ_2"/>
    <property type="match status" value="1"/>
</dbReference>
<dbReference type="eggNOG" id="KOG0714">
    <property type="taxonomic scope" value="Eukaryota"/>
</dbReference>
<dbReference type="Gene3D" id="1.10.287.110">
    <property type="entry name" value="DnaJ domain"/>
    <property type="match status" value="1"/>
</dbReference>
<accession>E1Z3K6</accession>
<keyword evidence="5" id="KW-1185">Reference proteome</keyword>
<evidence type="ECO:0000256" key="1">
    <source>
        <dbReference type="SAM" id="MobiDB-lite"/>
    </source>
</evidence>
<keyword evidence="2" id="KW-0812">Transmembrane</keyword>
<dbReference type="Pfam" id="PF00226">
    <property type="entry name" value="DnaJ"/>
    <property type="match status" value="1"/>
</dbReference>
<dbReference type="CDD" id="cd06257">
    <property type="entry name" value="DnaJ"/>
    <property type="match status" value="1"/>
</dbReference>
<dbReference type="AlphaFoldDB" id="E1Z3K6"/>
<feature type="domain" description="J" evidence="3">
    <location>
        <begin position="186"/>
        <end position="250"/>
    </location>
</feature>
<dbReference type="KEGG" id="cvr:CHLNCDRAFT_56629"/>
<feature type="transmembrane region" description="Helical" evidence="2">
    <location>
        <begin position="292"/>
        <end position="317"/>
    </location>
</feature>
<feature type="compositionally biased region" description="Low complexity" evidence="1">
    <location>
        <begin position="343"/>
        <end position="374"/>
    </location>
</feature>
<evidence type="ECO:0000259" key="3">
    <source>
        <dbReference type="PROSITE" id="PS50076"/>
    </source>
</evidence>
<dbReference type="SMART" id="SM00271">
    <property type="entry name" value="DnaJ"/>
    <property type="match status" value="1"/>
</dbReference>
<dbReference type="InterPro" id="IPR036869">
    <property type="entry name" value="J_dom_sf"/>
</dbReference>
<dbReference type="GO" id="GO:0071218">
    <property type="term" value="P:cellular response to misfolded protein"/>
    <property type="evidence" value="ECO:0007669"/>
    <property type="project" value="TreeGrafter"/>
</dbReference>
<dbReference type="GO" id="GO:0030544">
    <property type="term" value="F:Hsp70 protein binding"/>
    <property type="evidence" value="ECO:0007669"/>
    <property type="project" value="TreeGrafter"/>
</dbReference>
<dbReference type="Proteomes" id="UP000008141">
    <property type="component" value="Unassembled WGS sequence"/>
</dbReference>
<protein>
    <recommendedName>
        <fullName evidence="3">J domain-containing protein</fullName>
    </recommendedName>
</protein>
<dbReference type="RefSeq" id="XP_005852280.1">
    <property type="nucleotide sequence ID" value="XM_005852218.1"/>
</dbReference>
<dbReference type="InterPro" id="IPR001623">
    <property type="entry name" value="DnaJ_domain"/>
</dbReference>
<keyword evidence="2" id="KW-0472">Membrane</keyword>